<evidence type="ECO:0000313" key="3">
    <source>
        <dbReference type="Proteomes" id="UP000037953"/>
    </source>
</evidence>
<dbReference type="EMBL" id="LJOD01000005">
    <property type="protein sequence ID" value="KPE51391.1"/>
    <property type="molecule type" value="Genomic_DNA"/>
</dbReference>
<comment type="caution">
    <text evidence="2">The sequence shown here is derived from an EMBL/GenBank/DDBJ whole genome shotgun (WGS) entry which is preliminary data.</text>
</comment>
<organism evidence="2 3">
    <name type="scientific">Chryseobacterium indologenes</name>
    <name type="common">Flavobacterium indologenes</name>
    <dbReference type="NCBI Taxonomy" id="253"/>
    <lineage>
        <taxon>Bacteria</taxon>
        <taxon>Pseudomonadati</taxon>
        <taxon>Bacteroidota</taxon>
        <taxon>Flavobacteriia</taxon>
        <taxon>Flavobacteriales</taxon>
        <taxon>Weeksellaceae</taxon>
        <taxon>Chryseobacterium group</taxon>
        <taxon>Chryseobacterium</taxon>
    </lineage>
</organism>
<evidence type="ECO:0000313" key="2">
    <source>
        <dbReference type="EMBL" id="KPE51391.1"/>
    </source>
</evidence>
<dbReference type="OrthoDB" id="1493774at2"/>
<reference evidence="3" key="2">
    <citation type="submission" date="2015-09" db="EMBL/GenBank/DDBJ databases">
        <title>Draft genome sequence of a multidrug-resistant Chryseobacterium indologenes isolate from Malaysia.</title>
        <authorList>
            <person name="Yu C.Y."/>
            <person name="Ang G.Y."/>
            <person name="Chan K.-G."/>
        </authorList>
    </citation>
    <scope>NUCLEOTIDE SEQUENCE [LARGE SCALE GENOMIC DNA]</scope>
    <source>
        <strain evidence="3">CI_885</strain>
    </source>
</reference>
<keyword evidence="1" id="KW-0812">Transmembrane</keyword>
<keyword evidence="1" id="KW-1133">Transmembrane helix</keyword>
<dbReference type="Proteomes" id="UP000037953">
    <property type="component" value="Unassembled WGS sequence"/>
</dbReference>
<gene>
    <name evidence="2" type="ORF">AOB46_09600</name>
</gene>
<dbReference type="PATRIC" id="fig|253.9.peg.3713"/>
<evidence type="ECO:0000256" key="1">
    <source>
        <dbReference type="SAM" id="Phobius"/>
    </source>
</evidence>
<reference evidence="2 3" key="1">
    <citation type="journal article" date="2015" name="Genom Data">
        <title>Draft genome sequence of a multidrug-resistant Chryseobacterium indologenes isolate from Malaysia.</title>
        <authorList>
            <person name="Yu C.Y."/>
            <person name="Ang G.Y."/>
            <person name="Cheng H.J."/>
            <person name="Cheong Y.M."/>
            <person name="Yin W.F."/>
            <person name="Chan K.G."/>
        </authorList>
    </citation>
    <scope>NUCLEOTIDE SEQUENCE [LARGE SCALE GENOMIC DNA]</scope>
    <source>
        <strain evidence="2 3">CI_885</strain>
    </source>
</reference>
<name>A0A0N0IWH0_CHRID</name>
<proteinExistence type="predicted"/>
<keyword evidence="1" id="KW-0472">Membrane</keyword>
<dbReference type="InterPro" id="IPR008620">
    <property type="entry name" value="FixH"/>
</dbReference>
<feature type="transmembrane region" description="Helical" evidence="1">
    <location>
        <begin position="6"/>
        <end position="28"/>
    </location>
</feature>
<dbReference type="Pfam" id="PF05751">
    <property type="entry name" value="FixH"/>
    <property type="match status" value="1"/>
</dbReference>
<dbReference type="AlphaFoldDB" id="A0A0N0IWH0"/>
<dbReference type="RefSeq" id="WP_062698707.1">
    <property type="nucleotide sequence ID" value="NZ_LJOD01000005.1"/>
</dbReference>
<protein>
    <submittedName>
        <fullName evidence="2">Nitrogen fixation protein FixH</fullName>
    </submittedName>
</protein>
<sequence length="150" mass="17617">MKNFSWGHGVVIALFAFIVFILSMLFLFPNGQKNSEMVTDNYYEEELQYQDVIDAKKRADELQEKPVYSQTKDGIKITFPKDYNNTNTTVKFVLNRTDDQNLDIKKSVQLDASQSFVIPSQVLKMGNYTLRLSWTKDKTDYRMDYDVIWK</sequence>
<accession>A0A0N0IWH0</accession>